<dbReference type="InterPro" id="IPR051785">
    <property type="entry name" value="MMCE/EMCE_epimerase"/>
</dbReference>
<accession>Q01TN9</accession>
<dbReference type="GO" id="GO:0046872">
    <property type="term" value="F:metal ion binding"/>
    <property type="evidence" value="ECO:0007669"/>
    <property type="project" value="UniProtKB-KW"/>
</dbReference>
<reference evidence="3" key="1">
    <citation type="submission" date="2006-10" db="EMBL/GenBank/DDBJ databases">
        <title>Complete sequence of Solibacter usitatus Ellin6076.</title>
        <authorList>
            <consortium name="US DOE Joint Genome Institute"/>
            <person name="Copeland A."/>
            <person name="Lucas S."/>
            <person name="Lapidus A."/>
            <person name="Barry K."/>
            <person name="Detter J.C."/>
            <person name="Glavina del Rio T."/>
            <person name="Hammon N."/>
            <person name="Israni S."/>
            <person name="Dalin E."/>
            <person name="Tice H."/>
            <person name="Pitluck S."/>
            <person name="Thompson L.S."/>
            <person name="Brettin T."/>
            <person name="Bruce D."/>
            <person name="Han C."/>
            <person name="Tapia R."/>
            <person name="Gilna P."/>
            <person name="Schmutz J."/>
            <person name="Larimer F."/>
            <person name="Land M."/>
            <person name="Hauser L."/>
            <person name="Kyrpides N."/>
            <person name="Mikhailova N."/>
            <person name="Janssen P.H."/>
            <person name="Kuske C.R."/>
            <person name="Richardson P."/>
        </authorList>
    </citation>
    <scope>NUCLEOTIDE SEQUENCE</scope>
    <source>
        <strain evidence="3">Ellin6076</strain>
    </source>
</reference>
<dbReference type="Pfam" id="PF13669">
    <property type="entry name" value="Glyoxalase_4"/>
    <property type="match status" value="1"/>
</dbReference>
<keyword evidence="3" id="KW-0413">Isomerase</keyword>
<keyword evidence="1" id="KW-0479">Metal-binding</keyword>
<dbReference type="STRING" id="234267.Acid_6046"/>
<name>Q01TN9_SOLUE</name>
<gene>
    <name evidence="3" type="ordered locus">Acid_6046</name>
</gene>
<evidence type="ECO:0000256" key="1">
    <source>
        <dbReference type="ARBA" id="ARBA00022723"/>
    </source>
</evidence>
<protein>
    <submittedName>
        <fullName evidence="3">Methylmalonyl-CoA epimerase</fullName>
        <ecNumber evidence="3">5.1.99.1</ecNumber>
    </submittedName>
</protein>
<sequence>MNLTLHHIGVLVKSIPESAAFYLQMGYELRSQIIHDPTQTAYVQFLKLPTDRSYLELISPDRPDGRLNNALQKGGGLNHVCYSTNDIDGCSAWLRDTGFFLIAEPVAAVAFDGRRVAWFRGRDRLLVELVEAGSEGAL</sequence>
<dbReference type="PROSITE" id="PS51819">
    <property type="entry name" value="VOC"/>
    <property type="match status" value="1"/>
</dbReference>
<dbReference type="eggNOG" id="COG0346">
    <property type="taxonomic scope" value="Bacteria"/>
</dbReference>
<dbReference type="EC" id="5.1.99.1" evidence="3"/>
<evidence type="ECO:0000313" key="3">
    <source>
        <dbReference type="EMBL" id="ABJ86981.1"/>
    </source>
</evidence>
<dbReference type="GO" id="GO:0046491">
    <property type="term" value="P:L-methylmalonyl-CoA metabolic process"/>
    <property type="evidence" value="ECO:0007669"/>
    <property type="project" value="TreeGrafter"/>
</dbReference>
<dbReference type="InterPro" id="IPR029068">
    <property type="entry name" value="Glyas_Bleomycin-R_OHBP_Dase"/>
</dbReference>
<dbReference type="Gene3D" id="3.10.180.10">
    <property type="entry name" value="2,3-Dihydroxybiphenyl 1,2-Dioxygenase, domain 1"/>
    <property type="match status" value="1"/>
</dbReference>
<feature type="domain" description="VOC" evidence="2">
    <location>
        <begin position="4"/>
        <end position="132"/>
    </location>
</feature>
<dbReference type="HOGENOM" id="CLU_046006_5_4_0"/>
<dbReference type="PANTHER" id="PTHR43048:SF3">
    <property type="entry name" value="METHYLMALONYL-COA EPIMERASE, MITOCHONDRIAL"/>
    <property type="match status" value="1"/>
</dbReference>
<dbReference type="EMBL" id="CP000473">
    <property type="protein sequence ID" value="ABJ86981.1"/>
    <property type="molecule type" value="Genomic_DNA"/>
</dbReference>
<evidence type="ECO:0000259" key="2">
    <source>
        <dbReference type="PROSITE" id="PS51819"/>
    </source>
</evidence>
<dbReference type="GO" id="GO:0004493">
    <property type="term" value="F:methylmalonyl-CoA epimerase activity"/>
    <property type="evidence" value="ECO:0007669"/>
    <property type="project" value="UniProtKB-EC"/>
</dbReference>
<organism evidence="3">
    <name type="scientific">Solibacter usitatus (strain Ellin6076)</name>
    <dbReference type="NCBI Taxonomy" id="234267"/>
    <lineage>
        <taxon>Bacteria</taxon>
        <taxon>Pseudomonadati</taxon>
        <taxon>Acidobacteriota</taxon>
        <taxon>Terriglobia</taxon>
        <taxon>Bryobacterales</taxon>
        <taxon>Solibacteraceae</taxon>
        <taxon>Candidatus Solibacter</taxon>
    </lineage>
</organism>
<dbReference type="PANTHER" id="PTHR43048">
    <property type="entry name" value="METHYLMALONYL-COA EPIMERASE"/>
    <property type="match status" value="1"/>
</dbReference>
<proteinExistence type="predicted"/>
<dbReference type="SUPFAM" id="SSF54593">
    <property type="entry name" value="Glyoxalase/Bleomycin resistance protein/Dihydroxybiphenyl dioxygenase"/>
    <property type="match status" value="1"/>
</dbReference>
<dbReference type="AlphaFoldDB" id="Q01TN9"/>
<dbReference type="InterPro" id="IPR037523">
    <property type="entry name" value="VOC_core"/>
</dbReference>
<dbReference type="KEGG" id="sus:Acid_6046"/>
<dbReference type="OrthoDB" id="9788468at2"/>
<dbReference type="InParanoid" id="Q01TN9"/>